<reference evidence="5" key="1">
    <citation type="journal article" date="2013" name="Science">
        <title>The Amborella genome and the evolution of flowering plants.</title>
        <authorList>
            <consortium name="Amborella Genome Project"/>
        </authorList>
    </citation>
    <scope>NUCLEOTIDE SEQUENCE [LARGE SCALE GENOMIC DNA]</scope>
</reference>
<dbReference type="PANTHER" id="PTHR10795">
    <property type="entry name" value="PROPROTEIN CONVERTASE SUBTILISIN/KEXIN"/>
    <property type="match status" value="1"/>
</dbReference>
<feature type="domain" description="Peptidase S8/S53" evidence="3">
    <location>
        <begin position="31"/>
        <end position="109"/>
    </location>
</feature>
<dbReference type="Gene3D" id="3.40.50.200">
    <property type="entry name" value="Peptidase S8/S53 domain"/>
    <property type="match status" value="1"/>
</dbReference>
<dbReference type="Pfam" id="PF00082">
    <property type="entry name" value="Peptidase_S8"/>
    <property type="match status" value="1"/>
</dbReference>
<evidence type="ECO:0000256" key="1">
    <source>
        <dbReference type="ARBA" id="ARBA00011073"/>
    </source>
</evidence>
<dbReference type="SUPFAM" id="SSF52743">
    <property type="entry name" value="Subtilisin-like"/>
    <property type="match status" value="1"/>
</dbReference>
<evidence type="ECO:0000259" key="3">
    <source>
        <dbReference type="Pfam" id="PF00082"/>
    </source>
</evidence>
<dbReference type="InterPro" id="IPR036852">
    <property type="entry name" value="Peptidase_S8/S53_dom_sf"/>
</dbReference>
<sequence length="144" mass="15319">MMIGSILGKAVSPVVSDTPLIGPNKLSPGIRKPNIIGSGVSILAGWPPYMTPTGDGKDERRVFFNLKSGTLMSTPHLREIAAALLKAAHPEWSPAAIKSAMMTTADVLDNKGKPIKDFNHEQANVFAVGVDHVNPNKAVDWPGL</sequence>
<dbReference type="Gramene" id="ERM97323">
    <property type="protein sequence ID" value="ERM97323"/>
    <property type="gene ID" value="AMTR_s00073p00081080"/>
</dbReference>
<organism evidence="4 5">
    <name type="scientific">Amborella trichopoda</name>
    <dbReference type="NCBI Taxonomy" id="13333"/>
    <lineage>
        <taxon>Eukaryota</taxon>
        <taxon>Viridiplantae</taxon>
        <taxon>Streptophyta</taxon>
        <taxon>Embryophyta</taxon>
        <taxon>Tracheophyta</taxon>
        <taxon>Spermatophyta</taxon>
        <taxon>Magnoliopsida</taxon>
        <taxon>Amborellales</taxon>
        <taxon>Amborellaceae</taxon>
        <taxon>Amborella</taxon>
    </lineage>
</organism>
<comment type="similarity">
    <text evidence="1">Belongs to the peptidase S8 family.</text>
</comment>
<dbReference type="InterPro" id="IPR045051">
    <property type="entry name" value="SBT"/>
</dbReference>
<accession>W1NNN0</accession>
<dbReference type="EMBL" id="KI396509">
    <property type="protein sequence ID" value="ERM97323.1"/>
    <property type="molecule type" value="Genomic_DNA"/>
</dbReference>
<protein>
    <recommendedName>
        <fullName evidence="3">Peptidase S8/S53 domain-containing protein</fullName>
    </recommendedName>
</protein>
<evidence type="ECO:0000313" key="5">
    <source>
        <dbReference type="Proteomes" id="UP000017836"/>
    </source>
</evidence>
<gene>
    <name evidence="4" type="ORF">AMTR_s00073p00081080</name>
</gene>
<dbReference type="HOGENOM" id="CLU_128437_0_0_1"/>
<dbReference type="OMA" id="GHANKSV"/>
<evidence type="ECO:0000256" key="2">
    <source>
        <dbReference type="ARBA" id="ARBA00022729"/>
    </source>
</evidence>
<keyword evidence="5" id="KW-1185">Reference proteome</keyword>
<dbReference type="STRING" id="13333.W1NNN0"/>
<dbReference type="GO" id="GO:0006508">
    <property type="term" value="P:proteolysis"/>
    <property type="evidence" value="ECO:0007669"/>
    <property type="project" value="InterPro"/>
</dbReference>
<dbReference type="InterPro" id="IPR000209">
    <property type="entry name" value="Peptidase_S8/S53_dom"/>
</dbReference>
<dbReference type="AlphaFoldDB" id="W1NNN0"/>
<dbReference type="GO" id="GO:0004252">
    <property type="term" value="F:serine-type endopeptidase activity"/>
    <property type="evidence" value="ECO:0007669"/>
    <property type="project" value="InterPro"/>
</dbReference>
<dbReference type="Proteomes" id="UP000017836">
    <property type="component" value="Unassembled WGS sequence"/>
</dbReference>
<proteinExistence type="inferred from homology"/>
<name>W1NNN0_AMBTC</name>
<evidence type="ECO:0000313" key="4">
    <source>
        <dbReference type="EMBL" id="ERM97323.1"/>
    </source>
</evidence>
<keyword evidence="2" id="KW-0732">Signal</keyword>
<dbReference type="eggNOG" id="ENOG502QPQR">
    <property type="taxonomic scope" value="Eukaryota"/>
</dbReference>